<sequence>MAVGAAYGVAMMYRIPGRLAKLRTPLLLAWAALVLLGCSSAKSSSVVPQRQLDETVVVIHGLGRSGYSMRRLTEQFEQAGYHTHVVDYDSLGEDLDQVVEQVEQQLTGCCSDTQQVHFVGHSLGGLLTRIYFTQPQSAALAERLGRVVMIGTPNHGSALVDRFEQHWWMKWMGGTTLALATDGVSQQLPLPPFEAGIIAGDDRPAVAGWISDPVLGEANDGLVAVSSTQLANMADFILLDINHWAMRYDREVGRQAIHFLQHGQFDHPQAEPQ</sequence>
<dbReference type="Proteomes" id="UP000184268">
    <property type="component" value="Unassembled WGS sequence"/>
</dbReference>
<protein>
    <submittedName>
        <fullName evidence="1">Alpha/beta hydrolase family protein</fullName>
    </submittedName>
</protein>
<dbReference type="Pfam" id="PF02089">
    <property type="entry name" value="Palm_thioest"/>
    <property type="match status" value="1"/>
</dbReference>
<accession>A0A1M5YTF7</accession>
<proteinExistence type="predicted"/>
<dbReference type="Gene3D" id="3.40.50.1820">
    <property type="entry name" value="alpha/beta hydrolase"/>
    <property type="match status" value="1"/>
</dbReference>
<dbReference type="InterPro" id="IPR029058">
    <property type="entry name" value="AB_hydrolase_fold"/>
</dbReference>
<keyword evidence="2" id="KW-1185">Reference proteome</keyword>
<dbReference type="AlphaFoldDB" id="A0A1M5YTF7"/>
<dbReference type="PANTHER" id="PTHR37946">
    <property type="entry name" value="SLL1969 PROTEIN"/>
    <property type="match status" value="1"/>
</dbReference>
<dbReference type="SUPFAM" id="SSF53474">
    <property type="entry name" value="alpha/beta-Hydrolases"/>
    <property type="match status" value="1"/>
</dbReference>
<dbReference type="STRING" id="299255.SAMN02745129_4421"/>
<organism evidence="1 2">
    <name type="scientific">Ferrimonas marina</name>
    <dbReference type="NCBI Taxonomy" id="299255"/>
    <lineage>
        <taxon>Bacteria</taxon>
        <taxon>Pseudomonadati</taxon>
        <taxon>Pseudomonadota</taxon>
        <taxon>Gammaproteobacteria</taxon>
        <taxon>Alteromonadales</taxon>
        <taxon>Ferrimonadaceae</taxon>
        <taxon>Ferrimonas</taxon>
    </lineage>
</organism>
<reference evidence="1 2" key="1">
    <citation type="submission" date="2016-11" db="EMBL/GenBank/DDBJ databases">
        <authorList>
            <person name="Jaros S."/>
            <person name="Januszkiewicz K."/>
            <person name="Wedrychowicz H."/>
        </authorList>
    </citation>
    <scope>NUCLEOTIDE SEQUENCE [LARGE SCALE GENOMIC DNA]</scope>
    <source>
        <strain evidence="1 2">DSM 16917</strain>
    </source>
</reference>
<keyword evidence="1" id="KW-0378">Hydrolase</keyword>
<dbReference type="EMBL" id="FQXG01000008">
    <property type="protein sequence ID" value="SHI15341.1"/>
    <property type="molecule type" value="Genomic_DNA"/>
</dbReference>
<dbReference type="GO" id="GO:0016787">
    <property type="term" value="F:hydrolase activity"/>
    <property type="evidence" value="ECO:0007669"/>
    <property type="project" value="UniProtKB-KW"/>
</dbReference>
<evidence type="ECO:0000313" key="2">
    <source>
        <dbReference type="Proteomes" id="UP000184268"/>
    </source>
</evidence>
<dbReference type="PANTHER" id="PTHR37946:SF1">
    <property type="entry name" value="SLL1969 PROTEIN"/>
    <property type="match status" value="1"/>
</dbReference>
<gene>
    <name evidence="1" type="ORF">SAMN02745129_4421</name>
</gene>
<evidence type="ECO:0000313" key="1">
    <source>
        <dbReference type="EMBL" id="SHI15341.1"/>
    </source>
</evidence>
<name>A0A1M5YTF7_9GAMM</name>